<evidence type="ECO:0000313" key="3">
    <source>
        <dbReference type="Proteomes" id="UP000054477"/>
    </source>
</evidence>
<feature type="transmembrane region" description="Helical" evidence="1">
    <location>
        <begin position="20"/>
        <end position="37"/>
    </location>
</feature>
<feature type="transmembrane region" description="Helical" evidence="1">
    <location>
        <begin position="122"/>
        <end position="141"/>
    </location>
</feature>
<name>A0A0C9XPV9_9AGAR</name>
<dbReference type="HOGENOM" id="CLU_1503665_0_0_1"/>
<reference evidence="2 3" key="1">
    <citation type="submission" date="2014-04" db="EMBL/GenBank/DDBJ databases">
        <authorList>
            <consortium name="DOE Joint Genome Institute"/>
            <person name="Kuo A."/>
            <person name="Kohler A."/>
            <person name="Nagy L.G."/>
            <person name="Floudas D."/>
            <person name="Copeland A."/>
            <person name="Barry K.W."/>
            <person name="Cichocki N."/>
            <person name="Veneault-Fourrey C."/>
            <person name="LaButti K."/>
            <person name="Lindquist E.A."/>
            <person name="Lipzen A."/>
            <person name="Lundell T."/>
            <person name="Morin E."/>
            <person name="Murat C."/>
            <person name="Sun H."/>
            <person name="Tunlid A."/>
            <person name="Henrissat B."/>
            <person name="Grigoriev I.V."/>
            <person name="Hibbett D.S."/>
            <person name="Martin F."/>
            <person name="Nordberg H.P."/>
            <person name="Cantor M.N."/>
            <person name="Hua S.X."/>
        </authorList>
    </citation>
    <scope>NUCLEOTIDE SEQUENCE [LARGE SCALE GENOMIC DNA]</scope>
    <source>
        <strain evidence="2 3">LaAM-08-1</strain>
    </source>
</reference>
<reference evidence="3" key="2">
    <citation type="submission" date="2015-01" db="EMBL/GenBank/DDBJ databases">
        <title>Evolutionary Origins and Diversification of the Mycorrhizal Mutualists.</title>
        <authorList>
            <consortium name="DOE Joint Genome Institute"/>
            <consortium name="Mycorrhizal Genomics Consortium"/>
            <person name="Kohler A."/>
            <person name="Kuo A."/>
            <person name="Nagy L.G."/>
            <person name="Floudas D."/>
            <person name="Copeland A."/>
            <person name="Barry K.W."/>
            <person name="Cichocki N."/>
            <person name="Veneault-Fourrey C."/>
            <person name="LaButti K."/>
            <person name="Lindquist E.A."/>
            <person name="Lipzen A."/>
            <person name="Lundell T."/>
            <person name="Morin E."/>
            <person name="Murat C."/>
            <person name="Riley R."/>
            <person name="Ohm R."/>
            <person name="Sun H."/>
            <person name="Tunlid A."/>
            <person name="Henrissat B."/>
            <person name="Grigoriev I.V."/>
            <person name="Hibbett D.S."/>
            <person name="Martin F."/>
        </authorList>
    </citation>
    <scope>NUCLEOTIDE SEQUENCE [LARGE SCALE GENOMIC DNA]</scope>
    <source>
        <strain evidence="3">LaAM-08-1</strain>
    </source>
</reference>
<accession>A0A0C9XPV9</accession>
<evidence type="ECO:0000256" key="1">
    <source>
        <dbReference type="SAM" id="Phobius"/>
    </source>
</evidence>
<dbReference type="OrthoDB" id="10341687at2759"/>
<keyword evidence="1" id="KW-1133">Transmembrane helix</keyword>
<dbReference type="Proteomes" id="UP000054477">
    <property type="component" value="Unassembled WGS sequence"/>
</dbReference>
<protein>
    <submittedName>
        <fullName evidence="2">Unplaced genomic scaffold K443scaffold_14, whole genome shotgun sequence</fullName>
    </submittedName>
</protein>
<feature type="transmembrane region" description="Helical" evidence="1">
    <location>
        <begin position="74"/>
        <end position="96"/>
    </location>
</feature>
<organism evidence="2 3">
    <name type="scientific">Laccaria amethystina LaAM-08-1</name>
    <dbReference type="NCBI Taxonomy" id="1095629"/>
    <lineage>
        <taxon>Eukaryota</taxon>
        <taxon>Fungi</taxon>
        <taxon>Dikarya</taxon>
        <taxon>Basidiomycota</taxon>
        <taxon>Agaricomycotina</taxon>
        <taxon>Agaricomycetes</taxon>
        <taxon>Agaricomycetidae</taxon>
        <taxon>Agaricales</taxon>
        <taxon>Agaricineae</taxon>
        <taxon>Hydnangiaceae</taxon>
        <taxon>Laccaria</taxon>
    </lineage>
</organism>
<keyword evidence="1" id="KW-0812">Transmembrane</keyword>
<keyword evidence="1" id="KW-0472">Membrane</keyword>
<proteinExistence type="predicted"/>
<evidence type="ECO:0000313" key="2">
    <source>
        <dbReference type="EMBL" id="KIK07141.1"/>
    </source>
</evidence>
<gene>
    <name evidence="2" type="ORF">K443DRAFT_217458</name>
</gene>
<feature type="transmembrane region" description="Helical" evidence="1">
    <location>
        <begin position="43"/>
        <end position="62"/>
    </location>
</feature>
<dbReference type="AlphaFoldDB" id="A0A0C9XPV9"/>
<dbReference type="EMBL" id="KN838549">
    <property type="protein sequence ID" value="KIK07141.1"/>
    <property type="molecule type" value="Genomic_DNA"/>
</dbReference>
<keyword evidence="3" id="KW-1185">Reference proteome</keyword>
<sequence>MPMPTIESLLPRIATIKRTFFLSILACDVTLLNLAIHPYTLSITYHLACLTLLHHGLFICLYNKWPQALVSRTGTYSVWAIFLSWVAATCLFIAAVGRGVCMLDLDDESVRLFGRVLRPTEAPVQLLVGLFSLIAQLYLLAEICRECYVVRELLEGSGKVVVEEEAFLSRKTYSEKMEL</sequence>